<dbReference type="PANTHER" id="PTHR24251:SF47">
    <property type="entry name" value="CUB DOMAIN-CONTAINING PROTEIN 2"/>
    <property type="match status" value="1"/>
</dbReference>
<feature type="domain" description="CUB" evidence="6">
    <location>
        <begin position="145"/>
        <end position="255"/>
    </location>
</feature>
<evidence type="ECO:0000259" key="6">
    <source>
        <dbReference type="PROSITE" id="PS01180"/>
    </source>
</evidence>
<dbReference type="Ensembl" id="ENSFCTT00005047583.1">
    <property type="protein sequence ID" value="ENSFCTP00005034257.1"/>
    <property type="gene ID" value="ENSFCTG00005016626.1"/>
</dbReference>
<feature type="domain" description="CUB" evidence="6">
    <location>
        <begin position="30"/>
        <end position="143"/>
    </location>
</feature>
<keyword evidence="5" id="KW-0732">Signal</keyword>
<reference evidence="7" key="3">
    <citation type="submission" date="2025-09" db="UniProtKB">
        <authorList>
            <consortium name="Ensembl"/>
        </authorList>
    </citation>
    <scope>IDENTIFICATION</scope>
    <source>
        <strain evidence="7">breed Abyssinian</strain>
    </source>
</reference>
<dbReference type="SMART" id="SM00042">
    <property type="entry name" value="CUB"/>
    <property type="match status" value="3"/>
</dbReference>
<keyword evidence="8" id="KW-1185">Reference proteome</keyword>
<evidence type="ECO:0000313" key="8">
    <source>
        <dbReference type="Proteomes" id="UP000823872"/>
    </source>
</evidence>
<dbReference type="CDD" id="cd00041">
    <property type="entry name" value="CUB"/>
    <property type="match status" value="3"/>
</dbReference>
<feature type="signal peptide" evidence="5">
    <location>
        <begin position="1"/>
        <end position="24"/>
    </location>
</feature>
<dbReference type="Proteomes" id="UP000823872">
    <property type="component" value="Chromosome C1"/>
</dbReference>
<comment type="caution">
    <text evidence="3">Lacks conserved residue(s) required for the propagation of feature annotation.</text>
</comment>
<reference evidence="7" key="2">
    <citation type="submission" date="2025-08" db="UniProtKB">
        <authorList>
            <consortium name="Ensembl"/>
        </authorList>
    </citation>
    <scope>IDENTIFICATION</scope>
    <source>
        <strain evidence="7">breed Abyssinian</strain>
    </source>
</reference>
<keyword evidence="1" id="KW-0677">Repeat</keyword>
<reference evidence="7 8" key="1">
    <citation type="submission" date="2021-02" db="EMBL/GenBank/DDBJ databases">
        <title>Safari Cat Assemblies.</title>
        <authorList>
            <person name="Bredemeyer K.R."/>
            <person name="Murphy W.J."/>
        </authorList>
    </citation>
    <scope>NUCLEOTIDE SEQUENCE [LARGE SCALE GENOMIC DNA]</scope>
</reference>
<feature type="compositionally biased region" description="Basic and acidic residues" evidence="4">
    <location>
        <begin position="462"/>
        <end position="471"/>
    </location>
</feature>
<dbReference type="Pfam" id="PF00431">
    <property type="entry name" value="CUB"/>
    <property type="match status" value="3"/>
</dbReference>
<keyword evidence="2" id="KW-1015">Disulfide bond</keyword>
<dbReference type="GeneTree" id="ENSGT00940000158291"/>
<evidence type="ECO:0000313" key="7">
    <source>
        <dbReference type="Ensembl" id="ENSFCTP00005034257.1"/>
    </source>
</evidence>
<sequence length="505" mass="54366">MLAELGSCLLLAVALLGPGPGAQAMTGVKCGGVLSAPSGNFSSPNFPRLYPYNTECSWLIVVAEGSSVLLTFHAFDLEYHDACGFDYLEVYNGASGDKGNLLGRFCGRVPPPPFTSSWHVMSVVFHSDKHVASRGFSAGYQKDVCGGVLTGLSGVLTSPEYPDSYPNNVECRWVIRAAGPATVKLVFADFQMEGNEECTYDYVVVLGGPGPAHGHHYCGSTRPPTLVSLGHELQVVFKSDFNIGGRGFKAYYFSGECQEVYTAVRGNFSSPQYPSSYPNNIHCHWTIRLPPGYRVKVFFLDLDLEGPSSLTRTCDFDHLAAFDGASEEAPLLGNWCGHHLPAPVTSSHNQLLLLLHTDRSTTRRGFSVAYIGGLVCIQNISPPSLPPTQVVMGRETAEPQQSSGSRVTWADPPSRASVVSIHKLGEESCPFLEQPLLEFHSREPGAMGSATASCRARERELLPHGFPDPDLRTGTGTAGADQGLPGQPELCRPGSRQHLPDPGPL</sequence>
<evidence type="ECO:0000256" key="3">
    <source>
        <dbReference type="PROSITE-ProRule" id="PRU00059"/>
    </source>
</evidence>
<dbReference type="SUPFAM" id="SSF49854">
    <property type="entry name" value="Spermadhesin, CUB domain"/>
    <property type="match status" value="3"/>
</dbReference>
<evidence type="ECO:0000256" key="4">
    <source>
        <dbReference type="SAM" id="MobiDB-lite"/>
    </source>
</evidence>
<protein>
    <submittedName>
        <fullName evidence="7">CUB domain containing protein 2</fullName>
    </submittedName>
</protein>
<evidence type="ECO:0000256" key="1">
    <source>
        <dbReference type="ARBA" id="ARBA00022737"/>
    </source>
</evidence>
<evidence type="ECO:0000256" key="2">
    <source>
        <dbReference type="ARBA" id="ARBA00023157"/>
    </source>
</evidence>
<organism evidence="7 8">
    <name type="scientific">Felis catus</name>
    <name type="common">Cat</name>
    <name type="synonym">Felis silvestris catus</name>
    <dbReference type="NCBI Taxonomy" id="9685"/>
    <lineage>
        <taxon>Eukaryota</taxon>
        <taxon>Metazoa</taxon>
        <taxon>Chordata</taxon>
        <taxon>Craniata</taxon>
        <taxon>Vertebrata</taxon>
        <taxon>Euteleostomi</taxon>
        <taxon>Mammalia</taxon>
        <taxon>Eutheria</taxon>
        <taxon>Laurasiatheria</taxon>
        <taxon>Carnivora</taxon>
        <taxon>Feliformia</taxon>
        <taxon>Felidae</taxon>
        <taxon>Felinae</taxon>
        <taxon>Felis</taxon>
    </lineage>
</organism>
<feature type="region of interest" description="Disordered" evidence="4">
    <location>
        <begin position="462"/>
        <end position="505"/>
    </location>
</feature>
<dbReference type="InterPro" id="IPR035914">
    <property type="entry name" value="Sperma_CUB_dom_sf"/>
</dbReference>
<dbReference type="PROSITE" id="PS01180">
    <property type="entry name" value="CUB"/>
    <property type="match status" value="3"/>
</dbReference>
<feature type="chain" id="PRO_5046332925" evidence="5">
    <location>
        <begin position="25"/>
        <end position="505"/>
    </location>
</feature>
<proteinExistence type="predicted"/>
<dbReference type="PANTHER" id="PTHR24251">
    <property type="entry name" value="OVOCHYMASE-RELATED"/>
    <property type="match status" value="1"/>
</dbReference>
<accession>A0ABI7YIG0</accession>
<name>A0ABI7YIG0_FELCA</name>
<evidence type="ECO:0000256" key="5">
    <source>
        <dbReference type="SAM" id="SignalP"/>
    </source>
</evidence>
<feature type="domain" description="CUB" evidence="6">
    <location>
        <begin position="257"/>
        <end position="373"/>
    </location>
</feature>
<dbReference type="Gene3D" id="2.60.120.290">
    <property type="entry name" value="Spermadhesin, CUB domain"/>
    <property type="match status" value="3"/>
</dbReference>
<dbReference type="InterPro" id="IPR000859">
    <property type="entry name" value="CUB_dom"/>
</dbReference>